<dbReference type="InterPro" id="IPR049560">
    <property type="entry name" value="MeTrfase_RsmB-F_NOP2_cat"/>
</dbReference>
<keyword evidence="2 5" id="KW-0808">Transferase</keyword>
<dbReference type="HOGENOM" id="CLU_005316_0_3_11"/>
<dbReference type="PANTHER" id="PTHR22807:SF53">
    <property type="entry name" value="RIBOSOMAL RNA SMALL SUBUNIT METHYLTRANSFERASE B-RELATED"/>
    <property type="match status" value="1"/>
</dbReference>
<feature type="binding site" evidence="5">
    <location>
        <position position="329"/>
    </location>
    <ligand>
        <name>S-adenosyl-L-methionine</name>
        <dbReference type="ChEBI" id="CHEBI:59789"/>
    </ligand>
</feature>
<feature type="domain" description="SAM-dependent MTase RsmB/NOP-type" evidence="6">
    <location>
        <begin position="195"/>
        <end position="507"/>
    </location>
</feature>
<dbReference type="SUPFAM" id="SSF48013">
    <property type="entry name" value="NusB-like"/>
    <property type="match status" value="1"/>
</dbReference>
<evidence type="ECO:0000256" key="3">
    <source>
        <dbReference type="ARBA" id="ARBA00022691"/>
    </source>
</evidence>
<dbReference type="Gene3D" id="1.10.940.10">
    <property type="entry name" value="NusB-like"/>
    <property type="match status" value="1"/>
</dbReference>
<dbReference type="eggNOG" id="COG0781">
    <property type="taxonomic scope" value="Bacteria"/>
</dbReference>
<feature type="binding site" evidence="5">
    <location>
        <begin position="292"/>
        <end position="298"/>
    </location>
    <ligand>
        <name>S-adenosyl-L-methionine</name>
        <dbReference type="ChEBI" id="CHEBI:59789"/>
    </ligand>
</feature>
<evidence type="ECO:0000256" key="5">
    <source>
        <dbReference type="PROSITE-ProRule" id="PRU01023"/>
    </source>
</evidence>
<keyword evidence="8" id="KW-1185">Reference proteome</keyword>
<evidence type="ECO:0000313" key="8">
    <source>
        <dbReference type="Proteomes" id="UP000005777"/>
    </source>
</evidence>
<dbReference type="PROSITE" id="PS51686">
    <property type="entry name" value="SAM_MT_RSMB_NOP"/>
    <property type="match status" value="1"/>
</dbReference>
<dbReference type="GO" id="GO:0006355">
    <property type="term" value="P:regulation of DNA-templated transcription"/>
    <property type="evidence" value="ECO:0007669"/>
    <property type="project" value="InterPro"/>
</dbReference>
<feature type="binding site" evidence="5">
    <location>
        <position position="386"/>
    </location>
    <ligand>
        <name>S-adenosyl-L-methionine</name>
        <dbReference type="ChEBI" id="CHEBI:59789"/>
    </ligand>
</feature>
<accession>W1MXH1</accession>
<name>W1MXH1_SCAIO</name>
<dbReference type="InterPro" id="IPR035926">
    <property type="entry name" value="NusB-like_sf"/>
</dbReference>
<dbReference type="AlphaFoldDB" id="W1MXH1"/>
<evidence type="ECO:0000259" key="6">
    <source>
        <dbReference type="PROSITE" id="PS51686"/>
    </source>
</evidence>
<dbReference type="PANTHER" id="PTHR22807">
    <property type="entry name" value="NOP2 YEAST -RELATED NOL1/NOP2/FMU SUN DOMAIN-CONTAINING"/>
    <property type="match status" value="1"/>
</dbReference>
<keyword evidence="1 5" id="KW-0489">Methyltransferase</keyword>
<evidence type="ECO:0000256" key="2">
    <source>
        <dbReference type="ARBA" id="ARBA00022679"/>
    </source>
</evidence>
<dbReference type="InterPro" id="IPR029063">
    <property type="entry name" value="SAM-dependent_MTases_sf"/>
</dbReference>
<evidence type="ECO:0000256" key="1">
    <source>
        <dbReference type="ARBA" id="ARBA00022603"/>
    </source>
</evidence>
<dbReference type="InterPro" id="IPR023267">
    <property type="entry name" value="RCMT"/>
</dbReference>
<dbReference type="InterPro" id="IPR006027">
    <property type="entry name" value="NusB_RsmB_TIM44"/>
</dbReference>
<dbReference type="GO" id="GO:0003723">
    <property type="term" value="F:RNA binding"/>
    <property type="evidence" value="ECO:0007669"/>
    <property type="project" value="UniProtKB-UniRule"/>
</dbReference>
<dbReference type="Gene3D" id="3.40.50.150">
    <property type="entry name" value="Vaccinia Virus protein VP39"/>
    <property type="match status" value="1"/>
</dbReference>
<dbReference type="EMBL" id="ADCX01000002">
    <property type="protein sequence ID" value="EQW18123.1"/>
    <property type="molecule type" value="Genomic_DNA"/>
</dbReference>
<dbReference type="Pfam" id="PF01189">
    <property type="entry name" value="Methyltr_RsmB-F"/>
    <property type="match status" value="1"/>
</dbReference>
<proteinExistence type="inferred from homology"/>
<dbReference type="GO" id="GO:0008173">
    <property type="term" value="F:RNA methyltransferase activity"/>
    <property type="evidence" value="ECO:0007669"/>
    <property type="project" value="InterPro"/>
</dbReference>
<dbReference type="SUPFAM" id="SSF53335">
    <property type="entry name" value="S-adenosyl-L-methionine-dependent methyltransferases"/>
    <property type="match status" value="1"/>
</dbReference>
<feature type="active site" description="Nucleophile" evidence="5">
    <location>
        <position position="439"/>
    </location>
</feature>
<dbReference type="GO" id="GO:0001510">
    <property type="term" value="P:RNA methylation"/>
    <property type="evidence" value="ECO:0007669"/>
    <property type="project" value="InterPro"/>
</dbReference>
<reference evidence="7 8" key="1">
    <citation type="submission" date="2012-01" db="EMBL/GenBank/DDBJ databases">
        <title>The Genome Sequence of Scardovia inopinata F0304.</title>
        <authorList>
            <consortium name="The Broad Institute Genome Sequencing Platform"/>
            <person name="Ward D."/>
            <person name="Earl A."/>
            <person name="Feldgarden M."/>
            <person name="Gevers D."/>
            <person name="Young S."/>
            <person name="Zeng Q."/>
            <person name="Koehrsen M."/>
            <person name="Alvarado L."/>
            <person name="Berlin A.M."/>
            <person name="Borenstein D."/>
            <person name="Chapman S.B."/>
            <person name="Chen Z."/>
            <person name="Engels R."/>
            <person name="Freedman E."/>
            <person name="Gellesch M."/>
            <person name="Goldberg J."/>
            <person name="Griggs A."/>
            <person name="Gujja S."/>
            <person name="Heilman E.R."/>
            <person name="Heiman D.I."/>
            <person name="Hepburn T.A."/>
            <person name="Howarth C."/>
            <person name="Jen D."/>
            <person name="Larson L."/>
            <person name="Mehta T."/>
            <person name="Park D."/>
            <person name="Pearson M."/>
            <person name="Richards J."/>
            <person name="Roberts A."/>
            <person name="Saif S."/>
            <person name="Shea T.D."/>
            <person name="Shenoy N."/>
            <person name="Sisk P."/>
            <person name="Stolte C."/>
            <person name="Sykes S.N."/>
            <person name="Walk T."/>
            <person name="White J."/>
            <person name="Yandava C."/>
            <person name="Izard J."/>
            <person name="Baranova O.V."/>
            <person name="Blanton J.M."/>
            <person name="Tanner A.C."/>
            <person name="Dewhirst F."/>
            <person name="Haas B."/>
            <person name="Nusbaum C."/>
            <person name="Birren B."/>
        </authorList>
    </citation>
    <scope>NUCLEOTIDE SEQUENCE [LARGE SCALE GENOMIC DNA]</scope>
    <source>
        <strain evidence="7 8">F0304</strain>
    </source>
</reference>
<keyword evidence="4 5" id="KW-0694">RNA-binding</keyword>
<feature type="binding site" evidence="5">
    <location>
        <position position="368"/>
    </location>
    <ligand>
        <name>S-adenosyl-L-methionine</name>
        <dbReference type="ChEBI" id="CHEBI:59789"/>
    </ligand>
</feature>
<comment type="similarity">
    <text evidence="5">Belongs to the class I-like SAM-binding methyltransferase superfamily. RsmB/NOP family.</text>
</comment>
<comment type="caution">
    <text evidence="7">The sequence shown here is derived from an EMBL/GenBank/DDBJ whole genome shotgun (WGS) entry which is preliminary data.</text>
</comment>
<dbReference type="Pfam" id="PF01029">
    <property type="entry name" value="NusB"/>
    <property type="match status" value="1"/>
</dbReference>
<dbReference type="RefSeq" id="WP_040590427.1">
    <property type="nucleotide sequence ID" value="NZ_GG770225.1"/>
</dbReference>
<organism evidence="7 8">
    <name type="scientific">Scardovia inopinata F0304</name>
    <dbReference type="NCBI Taxonomy" id="641146"/>
    <lineage>
        <taxon>Bacteria</taxon>
        <taxon>Bacillati</taxon>
        <taxon>Actinomycetota</taxon>
        <taxon>Actinomycetes</taxon>
        <taxon>Bifidobacteriales</taxon>
        <taxon>Bifidobacteriaceae</taxon>
        <taxon>Scardovia</taxon>
    </lineage>
</organism>
<protein>
    <recommendedName>
        <fullName evidence="6">SAM-dependent MTase RsmB/NOP-type domain-containing protein</fullName>
    </recommendedName>
</protein>
<evidence type="ECO:0000313" key="7">
    <source>
        <dbReference type="EMBL" id="EQW18123.1"/>
    </source>
</evidence>
<dbReference type="eggNOG" id="COG0144">
    <property type="taxonomic scope" value="Bacteria"/>
</dbReference>
<keyword evidence="3 5" id="KW-0949">S-adenosyl-L-methionine</keyword>
<dbReference type="Proteomes" id="UP000005777">
    <property type="component" value="Unassembled WGS sequence"/>
</dbReference>
<gene>
    <name evidence="7" type="ORF">HMPREF9020_01491</name>
</gene>
<dbReference type="InterPro" id="IPR001678">
    <property type="entry name" value="MeTrfase_RsmB-F_NOP2_dom"/>
</dbReference>
<sequence length="508" mass="55556">MSVTSHREQSARSAAFRIIHRIHSDDAFSNLLLPQELDRLHVPAQDRAFITDAVYGSLRWQGFLDAVIAAVAHRPVEKVDAVSLDILRLGVYQALFMHSADYAVVSTTVDLGKNGAPHSSPGFLNAVMRAVTSRTRQEWEAMLVSRIPKNNPDRRLALRYSHPQWIVEKFRESWNYAGYSLESGQSNSSSPLEELLAADNEPAEVVLCARPGLITVKDLVAQVQQSSGGTARWATGSYSPYALHVKGLDPGSLPAVRQNLAGAEDEGSQLAALALAKARKINPAGEQWLDMCAGPGGKAALLAACAYQETSAESPLYPRARAVTLIANEPAHHRANLVRKNLSAFIEPGRAQAIPQQTGIISHVTEWDGRDIGEKYRQACDRILVDAPCSGLGALRRRPESRWRKQPEDIANLTTLQMRLLDSAYLALKPGGILAYVTCSPVLAETSHQVDALLNRHPDLSRLDTRPIVASISSKNDIPLPGRPGDIQLFEHLHGTDQMFISLLVKKG</sequence>
<evidence type="ECO:0000256" key="4">
    <source>
        <dbReference type="ARBA" id="ARBA00022884"/>
    </source>
</evidence>
<dbReference type="PRINTS" id="PR02008">
    <property type="entry name" value="RCMTFAMILY"/>
</dbReference>